<accession>A0AAE0YBY6</accession>
<organism evidence="1 2">
    <name type="scientific">Elysia crispata</name>
    <name type="common">lettuce slug</name>
    <dbReference type="NCBI Taxonomy" id="231223"/>
    <lineage>
        <taxon>Eukaryota</taxon>
        <taxon>Metazoa</taxon>
        <taxon>Spiralia</taxon>
        <taxon>Lophotrochozoa</taxon>
        <taxon>Mollusca</taxon>
        <taxon>Gastropoda</taxon>
        <taxon>Heterobranchia</taxon>
        <taxon>Euthyneura</taxon>
        <taxon>Panpulmonata</taxon>
        <taxon>Sacoglossa</taxon>
        <taxon>Placobranchoidea</taxon>
        <taxon>Plakobranchidae</taxon>
        <taxon>Elysia</taxon>
    </lineage>
</organism>
<evidence type="ECO:0000313" key="2">
    <source>
        <dbReference type="Proteomes" id="UP001283361"/>
    </source>
</evidence>
<name>A0AAE0YBY6_9GAST</name>
<sequence length="91" mass="10070">MSHFPGKVLKLLGEKRGKKSYCGRVSGSRRDRVMRWRSMTCVNFRVAHGNKTCEEVEFGSLGAAGEKRCGAVTACVIIYLIMPSLPVSLCF</sequence>
<proteinExistence type="predicted"/>
<gene>
    <name evidence="1" type="ORF">RRG08_004305</name>
</gene>
<evidence type="ECO:0000313" key="1">
    <source>
        <dbReference type="EMBL" id="KAK3740369.1"/>
    </source>
</evidence>
<reference evidence="1" key="1">
    <citation type="journal article" date="2023" name="G3 (Bethesda)">
        <title>A reference genome for the long-term kleptoplast-retaining sea slug Elysia crispata morphotype clarki.</title>
        <authorList>
            <person name="Eastman K.E."/>
            <person name="Pendleton A.L."/>
            <person name="Shaikh M.A."/>
            <person name="Suttiyut T."/>
            <person name="Ogas R."/>
            <person name="Tomko P."/>
            <person name="Gavelis G."/>
            <person name="Widhalm J.R."/>
            <person name="Wisecaver J.H."/>
        </authorList>
    </citation>
    <scope>NUCLEOTIDE SEQUENCE</scope>
    <source>
        <strain evidence="1">ECLA1</strain>
    </source>
</reference>
<protein>
    <submittedName>
        <fullName evidence="1">Uncharacterized protein</fullName>
    </submittedName>
</protein>
<keyword evidence="2" id="KW-1185">Reference proteome</keyword>
<dbReference type="EMBL" id="JAWDGP010006471">
    <property type="protein sequence ID" value="KAK3740369.1"/>
    <property type="molecule type" value="Genomic_DNA"/>
</dbReference>
<comment type="caution">
    <text evidence="1">The sequence shown here is derived from an EMBL/GenBank/DDBJ whole genome shotgun (WGS) entry which is preliminary data.</text>
</comment>
<dbReference type="AlphaFoldDB" id="A0AAE0YBY6"/>
<dbReference type="Proteomes" id="UP001283361">
    <property type="component" value="Unassembled WGS sequence"/>
</dbReference>